<protein>
    <submittedName>
        <fullName evidence="3">Uncharacterized protein</fullName>
    </submittedName>
</protein>
<dbReference type="PANTHER" id="PTHR21535">
    <property type="entry name" value="MAGNESIUM AND COBALT TRANSPORT PROTEIN/MITOCHONDRIAL IMPORT INNER MEMBRANE TRANSLOCASE SUBUNIT TIM8"/>
    <property type="match status" value="1"/>
</dbReference>
<dbReference type="GO" id="GO:0010961">
    <property type="term" value="P:intracellular magnesium ion homeostasis"/>
    <property type="evidence" value="ECO:0007669"/>
    <property type="project" value="TreeGrafter"/>
</dbReference>
<keyword evidence="2" id="KW-0472">Membrane</keyword>
<accession>A0A9P6THI7</accession>
<reference evidence="3" key="1">
    <citation type="submission" date="2013-11" db="EMBL/GenBank/DDBJ databases">
        <title>Genome sequence of the fusiform rust pathogen reveals effectors for host alternation and coevolution with pine.</title>
        <authorList>
            <consortium name="DOE Joint Genome Institute"/>
            <person name="Smith K."/>
            <person name="Pendleton A."/>
            <person name="Kubisiak T."/>
            <person name="Anderson C."/>
            <person name="Salamov A."/>
            <person name="Aerts A."/>
            <person name="Riley R."/>
            <person name="Clum A."/>
            <person name="Lindquist E."/>
            <person name="Ence D."/>
            <person name="Campbell M."/>
            <person name="Kronenberg Z."/>
            <person name="Feau N."/>
            <person name="Dhillon B."/>
            <person name="Hamelin R."/>
            <person name="Burleigh J."/>
            <person name="Smith J."/>
            <person name="Yandell M."/>
            <person name="Nelson C."/>
            <person name="Grigoriev I."/>
            <person name="Davis J."/>
        </authorList>
    </citation>
    <scope>NUCLEOTIDE SEQUENCE</scope>
    <source>
        <strain evidence="3">G11</strain>
    </source>
</reference>
<keyword evidence="4" id="KW-1185">Reference proteome</keyword>
<feature type="region of interest" description="Disordered" evidence="1">
    <location>
        <begin position="96"/>
        <end position="169"/>
    </location>
</feature>
<evidence type="ECO:0000256" key="1">
    <source>
        <dbReference type="SAM" id="MobiDB-lite"/>
    </source>
</evidence>
<dbReference type="Gene3D" id="1.20.58.340">
    <property type="entry name" value="Magnesium transport protein CorA, transmembrane region"/>
    <property type="match status" value="1"/>
</dbReference>
<feature type="transmembrane region" description="Helical" evidence="2">
    <location>
        <begin position="656"/>
        <end position="676"/>
    </location>
</feature>
<dbReference type="Proteomes" id="UP000886653">
    <property type="component" value="Unassembled WGS sequence"/>
</dbReference>
<evidence type="ECO:0000313" key="4">
    <source>
        <dbReference type="Proteomes" id="UP000886653"/>
    </source>
</evidence>
<organism evidence="3 4">
    <name type="scientific">Cronartium quercuum f. sp. fusiforme G11</name>
    <dbReference type="NCBI Taxonomy" id="708437"/>
    <lineage>
        <taxon>Eukaryota</taxon>
        <taxon>Fungi</taxon>
        <taxon>Dikarya</taxon>
        <taxon>Basidiomycota</taxon>
        <taxon>Pucciniomycotina</taxon>
        <taxon>Pucciniomycetes</taxon>
        <taxon>Pucciniales</taxon>
        <taxon>Coleosporiaceae</taxon>
        <taxon>Cronartium</taxon>
    </lineage>
</organism>
<keyword evidence="2" id="KW-0812">Transmembrane</keyword>
<dbReference type="InterPro" id="IPR045861">
    <property type="entry name" value="CorA_cytoplasmic_dom"/>
</dbReference>
<feature type="transmembrane region" description="Helical" evidence="2">
    <location>
        <begin position="688"/>
        <end position="708"/>
    </location>
</feature>
<feature type="region of interest" description="Disordered" evidence="1">
    <location>
        <begin position="408"/>
        <end position="457"/>
    </location>
</feature>
<feature type="compositionally biased region" description="Low complexity" evidence="1">
    <location>
        <begin position="154"/>
        <end position="169"/>
    </location>
</feature>
<dbReference type="EMBL" id="MU167211">
    <property type="protein sequence ID" value="KAG0151795.1"/>
    <property type="molecule type" value="Genomic_DNA"/>
</dbReference>
<keyword evidence="2" id="KW-1133">Transmembrane helix</keyword>
<evidence type="ECO:0000256" key="2">
    <source>
        <dbReference type="SAM" id="Phobius"/>
    </source>
</evidence>
<feature type="compositionally biased region" description="Polar residues" evidence="1">
    <location>
        <begin position="138"/>
        <end position="153"/>
    </location>
</feature>
<dbReference type="InterPro" id="IPR044089">
    <property type="entry name" value="Alr1-like"/>
</dbReference>
<proteinExistence type="predicted"/>
<sequence>MSFSPNNEDDQIRSTNYNLSSQFSDRSHSQIDFNHHLKETQSNSNPHHQATLRANAQSLKLNRHLSRSTRPPPIHSTDTIIPQGVKRAFDAVISSPRAILSPRPHTAQESMEMKTKSIKSSMGTKPRPSTADSPHLSPLTNKEPTPQTNHVLNSRSISPTQSNSSSSSTTSTWWRFWRDNHHDHQSNPSESLFMRSQTEFSLMTPNLLNHHDHHDHQQTNEIFRKSSILGLEIQEEEQIPCYDSFTSITIEPVLQRLLSFWKERSQDFSLSSDLGLQSSNEIDRTNLNPNQQSSTQATEESNRFKRFLPKIERQPLNETHKLLFDESGRVHIINHDQSELNQNSAWWLDITCPSQLDMTQLCKIFELHPLTVEDILMQETREKTETFDGLGYYFVCFRALDEGHFRYVEEEEEEDEEEDEEDEEENEEKSGEEKLKHASLKTARTVRDGVQGRRRRRKRRRRVRVEIAEGAGVEGVGLGAVNLYLVVFGDGIISFHFDDLQKHIDKVKDRIQTFSASSHHISPHWIAHGLMDSITDAFFPMLEFVEQESNELDEYLADPLQTQPKLNKFNKIKLSATDPLFNRSKMLNRIITLRKLVILMGRLLGQKIQIVQALRKRLMNFEDSYLGTEKSRWDSREIHLYLGDLQDHIIAMFQTLNFYDTLLSNAHLTYLGILRLASDRAKISQDILIVRLYIISLTFLPMLVVIGFHSMNINIPKNGDSEDHLRADGSPSPYYVFGIIIILCVLVGIGMGFLIRWIFIKSEKVYGRNVLNWSGSW</sequence>
<evidence type="ECO:0000313" key="3">
    <source>
        <dbReference type="EMBL" id="KAG0151795.1"/>
    </source>
</evidence>
<dbReference type="Gene3D" id="3.30.460.20">
    <property type="entry name" value="CorA soluble domain-like"/>
    <property type="match status" value="1"/>
</dbReference>
<dbReference type="InterPro" id="IPR002523">
    <property type="entry name" value="MgTranspt_CorA/ZnTranspt_ZntB"/>
</dbReference>
<dbReference type="AlphaFoldDB" id="A0A9P6THI7"/>
<gene>
    <name evidence="3" type="ORF">CROQUDRAFT_650850</name>
</gene>
<feature type="region of interest" description="Disordered" evidence="1">
    <location>
        <begin position="280"/>
        <end position="301"/>
    </location>
</feature>
<feature type="transmembrane region" description="Helical" evidence="2">
    <location>
        <begin position="734"/>
        <end position="759"/>
    </location>
</feature>
<feature type="compositionally biased region" description="Acidic residues" evidence="1">
    <location>
        <begin position="409"/>
        <end position="427"/>
    </location>
</feature>
<dbReference type="GO" id="GO:0015095">
    <property type="term" value="F:magnesium ion transmembrane transporter activity"/>
    <property type="evidence" value="ECO:0007669"/>
    <property type="project" value="InterPro"/>
</dbReference>
<feature type="compositionally biased region" description="Polar residues" evidence="1">
    <location>
        <begin position="280"/>
        <end position="299"/>
    </location>
</feature>
<dbReference type="SUPFAM" id="SSF143865">
    <property type="entry name" value="CorA soluble domain-like"/>
    <property type="match status" value="1"/>
</dbReference>
<dbReference type="Pfam" id="PF01544">
    <property type="entry name" value="CorA"/>
    <property type="match status" value="1"/>
</dbReference>
<dbReference type="OrthoDB" id="29879at2759"/>
<dbReference type="GO" id="GO:0016020">
    <property type="term" value="C:membrane"/>
    <property type="evidence" value="ECO:0007669"/>
    <property type="project" value="InterPro"/>
</dbReference>
<comment type="caution">
    <text evidence="3">The sequence shown here is derived from an EMBL/GenBank/DDBJ whole genome shotgun (WGS) entry which is preliminary data.</text>
</comment>
<dbReference type="PANTHER" id="PTHR21535:SF90">
    <property type="entry name" value="CORA METAL ION TRANSPORTER"/>
    <property type="match status" value="1"/>
</dbReference>
<dbReference type="CDD" id="cd12829">
    <property type="entry name" value="Alr1p-like"/>
    <property type="match status" value="1"/>
</dbReference>
<name>A0A9P6THI7_9BASI</name>